<feature type="compositionally biased region" description="Low complexity" evidence="12">
    <location>
        <begin position="33"/>
        <end position="42"/>
    </location>
</feature>
<dbReference type="FunFam" id="1.10.510.10:FF:000571">
    <property type="entry name" value="Maternal embryonic leucine zipper kinase"/>
    <property type="match status" value="1"/>
</dbReference>
<dbReference type="InterPro" id="IPR000719">
    <property type="entry name" value="Prot_kinase_dom"/>
</dbReference>
<comment type="catalytic activity">
    <reaction evidence="11">
        <text>L-seryl-[protein] + ATP = O-phospho-L-seryl-[protein] + ADP + H(+)</text>
        <dbReference type="Rhea" id="RHEA:17989"/>
        <dbReference type="Rhea" id="RHEA-COMP:9863"/>
        <dbReference type="Rhea" id="RHEA-COMP:11604"/>
        <dbReference type="ChEBI" id="CHEBI:15378"/>
        <dbReference type="ChEBI" id="CHEBI:29999"/>
        <dbReference type="ChEBI" id="CHEBI:30616"/>
        <dbReference type="ChEBI" id="CHEBI:83421"/>
        <dbReference type="ChEBI" id="CHEBI:456216"/>
        <dbReference type="EC" id="2.7.11.1"/>
    </reaction>
</comment>
<sequence>MCSIYSPEEEGDSSRKVLKLPTTTKEKREETASSSSSSSSSSGKQKGALPSQKHPLLTGRQLKNADTGIASVTTGTRGGLTRLGLGGAQQQTLDGDGDGSEGSRWRGLTGCTHWLTGRTKPTNSGSSKAPAHPTQAAQGGPRHALGLGLAQGPAVSPVHSSRYRLLQGEFSYHKGGLAEKDHLRGGGERAVERQEEDEEDEEDEEEEGKFESPKRQMSTSRPLGGHPILSTHTETLLTPQRPSPDLAFAPPALNLPRWSLQDFDLGRKLGSGGFGSVYLARERRSKFVVALKRLNKKQLLEGGHEARLQTEVEVQAHVRHPNVTRIWGYFTTSTTIWLILEYASEGDLFHQISSEGAFSEKKAAGYFHQVVSALIALHERRMIHRDVKSENVLVDAEYTLKLADFGLSAHSTRSMTRKSRNGTLEYQAPEVLRGQEYWTEPEVWACGILLFEMLAGHSPFSCFPDCERTTTYKIKHSPIKWPEKVSRGARLFIGWILNKDKGTRPELQDLLKHGWLRRFCADGKNKYMGRHRKPMASLRGGEVICPEAGEEDFD</sequence>
<dbReference type="Pfam" id="PF00069">
    <property type="entry name" value="Pkinase"/>
    <property type="match status" value="1"/>
</dbReference>
<evidence type="ECO:0000256" key="11">
    <source>
        <dbReference type="RuleBase" id="RU367134"/>
    </source>
</evidence>
<dbReference type="InterPro" id="IPR011009">
    <property type="entry name" value="Kinase-like_dom_sf"/>
</dbReference>
<evidence type="ECO:0000256" key="1">
    <source>
        <dbReference type="ARBA" id="ARBA00011245"/>
    </source>
</evidence>
<proteinExistence type="inferred from homology"/>
<evidence type="ECO:0000256" key="5">
    <source>
        <dbReference type="ARBA" id="ARBA00022777"/>
    </source>
</evidence>
<keyword evidence="2 11" id="KW-0723">Serine/threonine-protein kinase</keyword>
<keyword evidence="4 8" id="KW-0547">Nucleotide-binding</keyword>
<organism evidence="14">
    <name type="scientific">Chromera velia CCMP2878</name>
    <dbReference type="NCBI Taxonomy" id="1169474"/>
    <lineage>
        <taxon>Eukaryota</taxon>
        <taxon>Sar</taxon>
        <taxon>Alveolata</taxon>
        <taxon>Colpodellida</taxon>
        <taxon>Chromeraceae</taxon>
        <taxon>Chromera</taxon>
    </lineage>
</organism>
<dbReference type="FunFam" id="3.30.200.20:FF:000042">
    <property type="entry name" value="Aurora kinase A"/>
    <property type="match status" value="1"/>
</dbReference>
<keyword evidence="3 11" id="KW-0808">Transferase</keyword>
<protein>
    <recommendedName>
        <fullName evidence="11">Aurora kinase</fullName>
        <ecNumber evidence="11">2.7.11.1</ecNumber>
    </recommendedName>
</protein>
<feature type="binding site" evidence="8">
    <location>
        <position position="404"/>
    </location>
    <ligand>
        <name>ATP</name>
        <dbReference type="ChEBI" id="CHEBI:30616"/>
    </ligand>
</feature>
<dbReference type="InterPro" id="IPR030616">
    <property type="entry name" value="Aur-like"/>
</dbReference>
<evidence type="ECO:0000256" key="3">
    <source>
        <dbReference type="ARBA" id="ARBA00022679"/>
    </source>
</evidence>
<dbReference type="AlphaFoldDB" id="A0A0G4I2D9"/>
<evidence type="ECO:0000256" key="10">
    <source>
        <dbReference type="PROSITE-ProRule" id="PRU10141"/>
    </source>
</evidence>
<dbReference type="EC" id="2.7.11.1" evidence="11"/>
<dbReference type="PhylomeDB" id="A0A0G4I2D9"/>
<evidence type="ECO:0000313" key="14">
    <source>
        <dbReference type="EMBL" id="CEM50981.1"/>
    </source>
</evidence>
<dbReference type="PROSITE" id="PS50011">
    <property type="entry name" value="PROTEIN_KINASE_DOM"/>
    <property type="match status" value="1"/>
</dbReference>
<dbReference type="SMART" id="SM00220">
    <property type="entry name" value="S_TKc"/>
    <property type="match status" value="1"/>
</dbReference>
<dbReference type="PANTHER" id="PTHR24350">
    <property type="entry name" value="SERINE/THREONINE-PROTEIN KINASE IAL-RELATED"/>
    <property type="match status" value="1"/>
</dbReference>
<feature type="region of interest" description="Disordered" evidence="12">
    <location>
        <begin position="177"/>
        <end position="230"/>
    </location>
</feature>
<dbReference type="SUPFAM" id="SSF56112">
    <property type="entry name" value="Protein kinase-like (PK-like)"/>
    <property type="match status" value="1"/>
</dbReference>
<dbReference type="PROSITE" id="PS00108">
    <property type="entry name" value="PROTEIN_KINASE_ST"/>
    <property type="match status" value="1"/>
</dbReference>
<dbReference type="VEuPathDB" id="CryptoDB:Cvel_10309"/>
<dbReference type="CDD" id="cd14007">
    <property type="entry name" value="STKc_Aurora"/>
    <property type="match status" value="1"/>
</dbReference>
<comment type="subunit">
    <text evidence="1">Monomer.</text>
</comment>
<comment type="catalytic activity">
    <reaction evidence="11">
        <text>L-threonyl-[protein] + ATP = O-phospho-L-threonyl-[protein] + ADP + H(+)</text>
        <dbReference type="Rhea" id="RHEA:46608"/>
        <dbReference type="Rhea" id="RHEA-COMP:11060"/>
        <dbReference type="Rhea" id="RHEA-COMP:11605"/>
        <dbReference type="ChEBI" id="CHEBI:15378"/>
        <dbReference type="ChEBI" id="CHEBI:30013"/>
        <dbReference type="ChEBI" id="CHEBI:30616"/>
        <dbReference type="ChEBI" id="CHEBI:61977"/>
        <dbReference type="ChEBI" id="CHEBI:456216"/>
        <dbReference type="EC" id="2.7.11.1"/>
    </reaction>
</comment>
<evidence type="ECO:0000256" key="6">
    <source>
        <dbReference type="ARBA" id="ARBA00022840"/>
    </source>
</evidence>
<evidence type="ECO:0000256" key="4">
    <source>
        <dbReference type="ARBA" id="ARBA00022741"/>
    </source>
</evidence>
<evidence type="ECO:0000256" key="8">
    <source>
        <dbReference type="PIRSR" id="PIRSR630616-2"/>
    </source>
</evidence>
<feature type="compositionally biased region" description="Acidic residues" evidence="12">
    <location>
        <begin position="194"/>
        <end position="208"/>
    </location>
</feature>
<feature type="binding site" evidence="8">
    <location>
        <begin position="390"/>
        <end position="391"/>
    </location>
    <ligand>
        <name>ATP</name>
        <dbReference type="ChEBI" id="CHEBI:30616"/>
    </ligand>
</feature>
<dbReference type="InterPro" id="IPR008271">
    <property type="entry name" value="Ser/Thr_kinase_AS"/>
</dbReference>
<dbReference type="PROSITE" id="PS00107">
    <property type="entry name" value="PROTEIN_KINASE_ATP"/>
    <property type="match status" value="1"/>
</dbReference>
<feature type="compositionally biased region" description="Low complexity" evidence="12">
    <location>
        <begin position="73"/>
        <end position="94"/>
    </location>
</feature>
<dbReference type="GO" id="GO:0004674">
    <property type="term" value="F:protein serine/threonine kinase activity"/>
    <property type="evidence" value="ECO:0007669"/>
    <property type="project" value="UniProtKB-KW"/>
</dbReference>
<evidence type="ECO:0000256" key="12">
    <source>
        <dbReference type="SAM" id="MobiDB-lite"/>
    </source>
</evidence>
<name>A0A0G4I2D9_9ALVE</name>
<evidence type="ECO:0000259" key="13">
    <source>
        <dbReference type="PROSITE" id="PS50011"/>
    </source>
</evidence>
<dbReference type="InterPro" id="IPR017441">
    <property type="entry name" value="Protein_kinase_ATP_BS"/>
</dbReference>
<feature type="active site" description="Proton acceptor" evidence="7">
    <location>
        <position position="386"/>
    </location>
</feature>
<evidence type="ECO:0000256" key="9">
    <source>
        <dbReference type="PIRSR" id="PIRSR630616-3"/>
    </source>
</evidence>
<dbReference type="EMBL" id="CDMZ01004814">
    <property type="protein sequence ID" value="CEM50981.1"/>
    <property type="molecule type" value="Genomic_DNA"/>
</dbReference>
<feature type="binding site" evidence="8">
    <location>
        <begin position="341"/>
        <end position="343"/>
    </location>
    <ligand>
        <name>ATP</name>
        <dbReference type="ChEBI" id="CHEBI:30616"/>
    </ligand>
</feature>
<evidence type="ECO:0000256" key="7">
    <source>
        <dbReference type="PIRSR" id="PIRSR630616-1"/>
    </source>
</evidence>
<gene>
    <name evidence="14" type="ORF">Cvel_10309</name>
</gene>
<evidence type="ECO:0000256" key="2">
    <source>
        <dbReference type="ARBA" id="ARBA00022527"/>
    </source>
</evidence>
<feature type="region of interest" description="Disordered" evidence="12">
    <location>
        <begin position="1"/>
        <end position="155"/>
    </location>
</feature>
<accession>A0A0G4I2D9</accession>
<dbReference type="GO" id="GO:0005524">
    <property type="term" value="F:ATP binding"/>
    <property type="evidence" value="ECO:0007669"/>
    <property type="project" value="UniProtKB-UniRule"/>
</dbReference>
<feature type="compositionally biased region" description="Basic and acidic residues" evidence="12">
    <location>
        <begin position="177"/>
        <end position="193"/>
    </location>
</feature>
<feature type="binding site" evidence="8 10">
    <location>
        <position position="292"/>
    </location>
    <ligand>
        <name>ATP</name>
        <dbReference type="ChEBI" id="CHEBI:30616"/>
    </ligand>
</feature>
<keyword evidence="5 11" id="KW-0418">Kinase</keyword>
<dbReference type="Gene3D" id="1.10.510.10">
    <property type="entry name" value="Transferase(Phosphotransferase) domain 1"/>
    <property type="match status" value="1"/>
</dbReference>
<feature type="cross-link" description="Glycyl lysine isopeptide (Lys-Gly) (interchain with G-Cter in SUMO2)" evidence="9">
    <location>
        <position position="388"/>
    </location>
</feature>
<keyword evidence="6 8" id="KW-0067">ATP-binding</keyword>
<feature type="domain" description="Protein kinase" evidence="13">
    <location>
        <begin position="263"/>
        <end position="516"/>
    </location>
</feature>
<reference evidence="14" key="1">
    <citation type="submission" date="2014-11" db="EMBL/GenBank/DDBJ databases">
        <authorList>
            <person name="Otto D Thomas"/>
            <person name="Naeem Raeece"/>
        </authorList>
    </citation>
    <scope>NUCLEOTIDE SEQUENCE</scope>
</reference>
<comment type="similarity">
    <text evidence="11">Belongs to the protein kinase superfamily. Ser/Thr protein kinase family. Aurora subfamily.</text>
</comment>